<sequence>MTNVLYIGNNLRTAQTNISAIAVLGPLLEAEGYTVHYASSQPNKLLRLLDMLCSVCYFAKRTDVVLIDTYSTSNFYYALLVSQLCRLLGLAYIPILHGGELLTRLAGSPKLSALLFKYAYRLVSPSKFLQVAFNRTRFAPVVYIPNSLSIGYYPYQKKQYESIRLLWVRSFSSIYNPQLAIRVLKRLQDAGYDCELCMVGPDSGDGSFQATQQLAEDMAVSVRFPGKLPKADWLALAADYNVFINTTRFDNMPVSVIEAMALGLPIVSTDVGGLPYLINHGETGLLVPPNDAVAFENAIVQLVSDREATHTMTKRARDMVEEFDWTVVKGKWFEVLDM</sequence>
<dbReference type="EMBL" id="FOVN01000003">
    <property type="protein sequence ID" value="SFN72566.1"/>
    <property type="molecule type" value="Genomic_DNA"/>
</dbReference>
<dbReference type="Proteomes" id="UP000198705">
    <property type="component" value="Unassembled WGS sequence"/>
</dbReference>
<dbReference type="STRING" id="649333.SAMN04487989_10332"/>
<dbReference type="CDD" id="cd03801">
    <property type="entry name" value="GT4_PimA-like"/>
    <property type="match status" value="1"/>
</dbReference>
<dbReference type="InterPro" id="IPR001296">
    <property type="entry name" value="Glyco_trans_1"/>
</dbReference>
<dbReference type="Pfam" id="PF00534">
    <property type="entry name" value="Glycos_transf_1"/>
    <property type="match status" value="1"/>
</dbReference>
<proteinExistence type="predicted"/>
<dbReference type="PANTHER" id="PTHR12526">
    <property type="entry name" value="GLYCOSYLTRANSFERASE"/>
    <property type="match status" value="1"/>
</dbReference>
<dbReference type="RefSeq" id="WP_177209014.1">
    <property type="nucleotide sequence ID" value="NZ_FOVN01000003.1"/>
</dbReference>
<gene>
    <name evidence="2" type="ORF">SAMN04487989_10332</name>
</gene>
<dbReference type="SUPFAM" id="SSF53756">
    <property type="entry name" value="UDP-Glycosyltransferase/glycogen phosphorylase"/>
    <property type="match status" value="1"/>
</dbReference>
<reference evidence="3" key="1">
    <citation type="submission" date="2016-10" db="EMBL/GenBank/DDBJ databases">
        <authorList>
            <person name="Varghese N."/>
            <person name="Submissions S."/>
        </authorList>
    </citation>
    <scope>NUCLEOTIDE SEQUENCE [LARGE SCALE GENOMIC DNA]</scope>
    <source>
        <strain evidence="3">DSM 23925</strain>
    </source>
</reference>
<evidence type="ECO:0000313" key="2">
    <source>
        <dbReference type="EMBL" id="SFN72566.1"/>
    </source>
</evidence>
<dbReference type="Gene3D" id="3.40.50.2000">
    <property type="entry name" value="Glycogen Phosphorylase B"/>
    <property type="match status" value="2"/>
</dbReference>
<evidence type="ECO:0000259" key="1">
    <source>
        <dbReference type="Pfam" id="PF00534"/>
    </source>
</evidence>
<dbReference type="GO" id="GO:0016757">
    <property type="term" value="F:glycosyltransferase activity"/>
    <property type="evidence" value="ECO:0007669"/>
    <property type="project" value="InterPro"/>
</dbReference>
<evidence type="ECO:0000313" key="3">
    <source>
        <dbReference type="Proteomes" id="UP000198705"/>
    </source>
</evidence>
<keyword evidence="2" id="KW-0808">Transferase</keyword>
<organism evidence="2 3">
    <name type="scientific">Bizionia echini</name>
    <dbReference type="NCBI Taxonomy" id="649333"/>
    <lineage>
        <taxon>Bacteria</taxon>
        <taxon>Pseudomonadati</taxon>
        <taxon>Bacteroidota</taxon>
        <taxon>Flavobacteriia</taxon>
        <taxon>Flavobacteriales</taxon>
        <taxon>Flavobacteriaceae</taxon>
        <taxon>Bizionia</taxon>
    </lineage>
</organism>
<accession>A0A1I5BD14</accession>
<dbReference type="AlphaFoldDB" id="A0A1I5BD14"/>
<keyword evidence="3" id="KW-1185">Reference proteome</keyword>
<protein>
    <submittedName>
        <fullName evidence="2">Glycosyltransferase involved in cell wall bisynthesis</fullName>
    </submittedName>
</protein>
<name>A0A1I5BD14_9FLAO</name>
<feature type="domain" description="Glycosyl transferase family 1" evidence="1">
    <location>
        <begin position="163"/>
        <end position="318"/>
    </location>
</feature>